<protein>
    <submittedName>
        <fullName evidence="2">Kinase-like domain-containing protein</fullName>
    </submittedName>
</protein>
<accession>A0A2P4Q1K9</accession>
<dbReference type="GO" id="GO:0004674">
    <property type="term" value="F:protein serine/threonine kinase activity"/>
    <property type="evidence" value="ECO:0007669"/>
    <property type="project" value="TreeGrafter"/>
</dbReference>
<dbReference type="EMBL" id="AUPC02000107">
    <property type="protein sequence ID" value="POG71482.1"/>
    <property type="molecule type" value="Genomic_DNA"/>
</dbReference>
<keyword evidence="3" id="KW-1185">Reference proteome</keyword>
<dbReference type="Pfam" id="PF07714">
    <property type="entry name" value="PK_Tyr_Ser-Thr"/>
    <property type="match status" value="1"/>
</dbReference>
<dbReference type="InterPro" id="IPR051681">
    <property type="entry name" value="Ser/Thr_Kinases-Pseudokinases"/>
</dbReference>
<dbReference type="InterPro" id="IPR000719">
    <property type="entry name" value="Prot_kinase_dom"/>
</dbReference>
<sequence length="323" mass="37720">MDLEKRKEVYGLCGECNEPGTGYLWCQPCNAKRFEENFKNWTSGNKNIDELIQQSQLNAFFCTKFLEWIPFEKFENVTYLTRGGFSKIYSAYWPEGNIGHWDIENQKWIRGSRKVALKSLNNSSNINPNTKDYIMVLQYFEGGNLRNTLVEDGLSGIHDAGNIHKDFHSGNILYNNYNDILSISDLGMCQPVNDNERKGIFLRGYQYTKAADIYSFGIIMNELMSERIPYNDIPHDQFLVVKICKGFRPKISEDTPKLIVDLIIKCWDAKAENRPTTKELRQILEKYLDDVDDEERINQKTEQMKINLKILKYIHKQFILADF</sequence>
<dbReference type="SUPFAM" id="SSF56112">
    <property type="entry name" value="Protein kinase-like (PK-like)"/>
    <property type="match status" value="1"/>
</dbReference>
<feature type="domain" description="Protein kinase" evidence="1">
    <location>
        <begin position="74"/>
        <end position="288"/>
    </location>
</feature>
<evidence type="ECO:0000313" key="3">
    <source>
        <dbReference type="Proteomes" id="UP000018888"/>
    </source>
</evidence>
<dbReference type="Proteomes" id="UP000018888">
    <property type="component" value="Unassembled WGS sequence"/>
</dbReference>
<dbReference type="Gene3D" id="1.10.510.10">
    <property type="entry name" value="Transferase(Phosphotransferase) domain 1"/>
    <property type="match status" value="1"/>
</dbReference>
<reference evidence="2 3" key="1">
    <citation type="journal article" date="2013" name="Proc. Natl. Acad. Sci. U.S.A.">
        <title>Genome of an arbuscular mycorrhizal fungus provides insight into the oldest plant symbiosis.</title>
        <authorList>
            <person name="Tisserant E."/>
            <person name="Malbreil M."/>
            <person name="Kuo A."/>
            <person name="Kohler A."/>
            <person name="Symeonidi A."/>
            <person name="Balestrini R."/>
            <person name="Charron P."/>
            <person name="Duensing N."/>
            <person name="Frei Dit Frey N."/>
            <person name="Gianinazzi-Pearson V."/>
            <person name="Gilbert L.B."/>
            <person name="Handa Y."/>
            <person name="Herr J.R."/>
            <person name="Hijri M."/>
            <person name="Koul R."/>
            <person name="Kawaguchi M."/>
            <person name="Krajinski F."/>
            <person name="Lammers P.J."/>
            <person name="Masclaux F.G."/>
            <person name="Murat C."/>
            <person name="Morin E."/>
            <person name="Ndikumana S."/>
            <person name="Pagni M."/>
            <person name="Petitpierre D."/>
            <person name="Requena N."/>
            <person name="Rosikiewicz P."/>
            <person name="Riley R."/>
            <person name="Saito K."/>
            <person name="San Clemente H."/>
            <person name="Shapiro H."/>
            <person name="van Tuinen D."/>
            <person name="Becard G."/>
            <person name="Bonfante P."/>
            <person name="Paszkowski U."/>
            <person name="Shachar-Hill Y.Y."/>
            <person name="Tuskan G.A."/>
            <person name="Young P.W."/>
            <person name="Sanders I.R."/>
            <person name="Henrissat B."/>
            <person name="Rensing S.A."/>
            <person name="Grigoriev I.V."/>
            <person name="Corradi N."/>
            <person name="Roux C."/>
            <person name="Martin F."/>
        </authorList>
    </citation>
    <scope>NUCLEOTIDE SEQUENCE [LARGE SCALE GENOMIC DNA]</scope>
    <source>
        <strain evidence="2 3">DAOM 197198</strain>
    </source>
</reference>
<reference evidence="2 3" key="2">
    <citation type="journal article" date="2018" name="New Phytol.">
        <title>High intraspecific genome diversity in the model arbuscular mycorrhizal symbiont Rhizophagus irregularis.</title>
        <authorList>
            <person name="Chen E.C.H."/>
            <person name="Morin E."/>
            <person name="Beaudet D."/>
            <person name="Noel J."/>
            <person name="Yildirir G."/>
            <person name="Ndikumana S."/>
            <person name="Charron P."/>
            <person name="St-Onge C."/>
            <person name="Giorgi J."/>
            <person name="Kruger M."/>
            <person name="Marton T."/>
            <person name="Ropars J."/>
            <person name="Grigoriev I.V."/>
            <person name="Hainaut M."/>
            <person name="Henrissat B."/>
            <person name="Roux C."/>
            <person name="Martin F."/>
            <person name="Corradi N."/>
        </authorList>
    </citation>
    <scope>NUCLEOTIDE SEQUENCE [LARGE SCALE GENOMIC DNA]</scope>
    <source>
        <strain evidence="2 3">DAOM 197198</strain>
    </source>
</reference>
<proteinExistence type="predicted"/>
<dbReference type="PANTHER" id="PTHR44329">
    <property type="entry name" value="SERINE/THREONINE-PROTEIN KINASE TNNI3K-RELATED"/>
    <property type="match status" value="1"/>
</dbReference>
<evidence type="ECO:0000313" key="2">
    <source>
        <dbReference type="EMBL" id="POG71482.1"/>
    </source>
</evidence>
<gene>
    <name evidence="2" type="ORF">GLOIN_2v1604653</name>
</gene>
<dbReference type="PROSITE" id="PS50011">
    <property type="entry name" value="PROTEIN_KINASE_DOM"/>
    <property type="match status" value="1"/>
</dbReference>
<dbReference type="AlphaFoldDB" id="A0A2P4Q1K9"/>
<comment type="caution">
    <text evidence="2">The sequence shown here is derived from an EMBL/GenBank/DDBJ whole genome shotgun (WGS) entry which is preliminary data.</text>
</comment>
<evidence type="ECO:0000259" key="1">
    <source>
        <dbReference type="PROSITE" id="PS50011"/>
    </source>
</evidence>
<dbReference type="InterPro" id="IPR011009">
    <property type="entry name" value="Kinase-like_dom_sf"/>
</dbReference>
<dbReference type="InterPro" id="IPR001245">
    <property type="entry name" value="Ser-Thr/Tyr_kinase_cat_dom"/>
</dbReference>
<organism evidence="2 3">
    <name type="scientific">Rhizophagus irregularis (strain DAOM 181602 / DAOM 197198 / MUCL 43194)</name>
    <name type="common">Arbuscular mycorrhizal fungus</name>
    <name type="synonym">Glomus intraradices</name>
    <dbReference type="NCBI Taxonomy" id="747089"/>
    <lineage>
        <taxon>Eukaryota</taxon>
        <taxon>Fungi</taxon>
        <taxon>Fungi incertae sedis</taxon>
        <taxon>Mucoromycota</taxon>
        <taxon>Glomeromycotina</taxon>
        <taxon>Glomeromycetes</taxon>
        <taxon>Glomerales</taxon>
        <taxon>Glomeraceae</taxon>
        <taxon>Rhizophagus</taxon>
    </lineage>
</organism>
<dbReference type="GO" id="GO:0005524">
    <property type="term" value="F:ATP binding"/>
    <property type="evidence" value="ECO:0007669"/>
    <property type="project" value="InterPro"/>
</dbReference>
<name>A0A2P4Q1K9_RHIID</name>